<dbReference type="GO" id="GO:0015562">
    <property type="term" value="F:efflux transmembrane transporter activity"/>
    <property type="evidence" value="ECO:0007669"/>
    <property type="project" value="TreeGrafter"/>
</dbReference>
<reference evidence="9" key="1">
    <citation type="submission" date="2016-08" db="EMBL/GenBank/DDBJ databases">
        <authorList>
            <person name="Varghese N."/>
            <person name="Submissions Spin"/>
        </authorList>
    </citation>
    <scope>NUCLEOTIDE SEQUENCE [LARGE SCALE GENOMIC DNA]</scope>
    <source>
        <strain evidence="9">HAMBI 2975</strain>
    </source>
</reference>
<dbReference type="Gene3D" id="2.40.50.100">
    <property type="match status" value="1"/>
</dbReference>
<protein>
    <submittedName>
        <fullName evidence="8">RND family efflux transporter, MFP subunit</fullName>
    </submittedName>
</protein>
<gene>
    <name evidence="8" type="ORF">GA0061103_4751</name>
</gene>
<dbReference type="PANTHER" id="PTHR30469:SF38">
    <property type="entry name" value="HLYD FAMILY SECRETION PROTEIN"/>
    <property type="match status" value="1"/>
</dbReference>
<proteinExistence type="inferred from homology"/>
<dbReference type="STRING" id="410764.GA0061103_4751"/>
<keyword evidence="4" id="KW-0732">Signal</keyword>
<organism evidence="8 9">
    <name type="scientific">Rhizobium multihospitium</name>
    <dbReference type="NCBI Taxonomy" id="410764"/>
    <lineage>
        <taxon>Bacteria</taxon>
        <taxon>Pseudomonadati</taxon>
        <taxon>Pseudomonadota</taxon>
        <taxon>Alphaproteobacteria</taxon>
        <taxon>Hyphomicrobiales</taxon>
        <taxon>Rhizobiaceae</taxon>
        <taxon>Rhizobium/Agrobacterium group</taxon>
        <taxon>Rhizobium</taxon>
    </lineage>
</organism>
<evidence type="ECO:0000256" key="1">
    <source>
        <dbReference type="ARBA" id="ARBA00004196"/>
    </source>
</evidence>
<evidence type="ECO:0000256" key="3">
    <source>
        <dbReference type="ARBA" id="ARBA00022448"/>
    </source>
</evidence>
<feature type="signal peptide" evidence="4">
    <location>
        <begin position="1"/>
        <end position="18"/>
    </location>
</feature>
<name>A0A1C3W382_9HYPH</name>
<feature type="chain" id="PRO_5008685196" evidence="4">
    <location>
        <begin position="19"/>
        <end position="358"/>
    </location>
</feature>
<dbReference type="Gene3D" id="1.10.287.470">
    <property type="entry name" value="Helix hairpin bin"/>
    <property type="match status" value="1"/>
</dbReference>
<evidence type="ECO:0000259" key="5">
    <source>
        <dbReference type="Pfam" id="PF25876"/>
    </source>
</evidence>
<dbReference type="Gene3D" id="2.40.420.20">
    <property type="match status" value="1"/>
</dbReference>
<feature type="domain" description="Multidrug resistance protein MdtA-like C-terminal permuted SH3" evidence="7">
    <location>
        <begin position="282"/>
        <end position="342"/>
    </location>
</feature>
<dbReference type="AlphaFoldDB" id="A0A1C3W382"/>
<dbReference type="PANTHER" id="PTHR30469">
    <property type="entry name" value="MULTIDRUG RESISTANCE PROTEIN MDTA"/>
    <property type="match status" value="1"/>
</dbReference>
<dbReference type="InterPro" id="IPR058624">
    <property type="entry name" value="MdtA-like_HH"/>
</dbReference>
<dbReference type="Pfam" id="PF25967">
    <property type="entry name" value="RND-MFP_C"/>
    <property type="match status" value="1"/>
</dbReference>
<feature type="domain" description="Multidrug resistance protein MdtA-like barrel-sandwich hybrid" evidence="6">
    <location>
        <begin position="62"/>
        <end position="193"/>
    </location>
</feature>
<dbReference type="EMBL" id="FMAG01000004">
    <property type="protein sequence ID" value="SCB34294.1"/>
    <property type="molecule type" value="Genomic_DNA"/>
</dbReference>
<dbReference type="InterPro" id="IPR058627">
    <property type="entry name" value="MdtA-like_C"/>
</dbReference>
<dbReference type="InterPro" id="IPR006143">
    <property type="entry name" value="RND_pump_MFP"/>
</dbReference>
<dbReference type="Pfam" id="PF25876">
    <property type="entry name" value="HH_MFP_RND"/>
    <property type="match status" value="1"/>
</dbReference>
<dbReference type="OrthoDB" id="9813967at2"/>
<evidence type="ECO:0000313" key="9">
    <source>
        <dbReference type="Proteomes" id="UP000199101"/>
    </source>
</evidence>
<evidence type="ECO:0000256" key="2">
    <source>
        <dbReference type="ARBA" id="ARBA00009477"/>
    </source>
</evidence>
<dbReference type="SUPFAM" id="SSF111369">
    <property type="entry name" value="HlyD-like secretion proteins"/>
    <property type="match status" value="1"/>
</dbReference>
<evidence type="ECO:0000313" key="8">
    <source>
        <dbReference type="EMBL" id="SCB34294.1"/>
    </source>
</evidence>
<keyword evidence="9" id="KW-1185">Reference proteome</keyword>
<sequence>MKAVLVVAWLSVSAVALASCEKQSASETKPKNVETVVAKVTPVVENNTITGEVSARVESDLSFRVSGRIVERLVDVGSSVKAGQVLARMDAEEQKADLGVATANLQSALAQQTQAQLAFDRQQNLFKTQVTTRAALDQAQETLLTAQGSVKSAQAQLDTAQDALSYTELRADADGVITARNAEVGQVAQAAQLVFTLAHDGPRDAVFNVFESLYLGRNLENKVAVSLLSAPSHRIEASVREISPTIDSSTGTIRVKVALEGAPDMPLGAPVVGLFRSAARDAIELPWSAMTSKSGKPAVWVVDPASSSVSLRQVDVSAYETGRFAVRAGVSPGEIVVADGAKFLRSGQAVTYDNGAAK</sequence>
<accession>A0A1C3W382</accession>
<comment type="subcellular location">
    <subcellularLocation>
        <location evidence="1">Cell envelope</location>
    </subcellularLocation>
</comment>
<dbReference type="GO" id="GO:1990281">
    <property type="term" value="C:efflux pump complex"/>
    <property type="evidence" value="ECO:0007669"/>
    <property type="project" value="TreeGrafter"/>
</dbReference>
<dbReference type="Proteomes" id="UP000199101">
    <property type="component" value="Unassembled WGS sequence"/>
</dbReference>
<evidence type="ECO:0000259" key="6">
    <source>
        <dbReference type="Pfam" id="PF25917"/>
    </source>
</evidence>
<dbReference type="Gene3D" id="2.40.30.170">
    <property type="match status" value="1"/>
</dbReference>
<comment type="similarity">
    <text evidence="2">Belongs to the membrane fusion protein (MFP) (TC 8.A.1) family.</text>
</comment>
<dbReference type="PROSITE" id="PS51257">
    <property type="entry name" value="PROKAR_LIPOPROTEIN"/>
    <property type="match status" value="1"/>
</dbReference>
<feature type="domain" description="Multidrug resistance protein MdtA-like alpha-helical hairpin" evidence="5">
    <location>
        <begin position="100"/>
        <end position="167"/>
    </location>
</feature>
<evidence type="ECO:0000256" key="4">
    <source>
        <dbReference type="SAM" id="SignalP"/>
    </source>
</evidence>
<dbReference type="RefSeq" id="WP_092714367.1">
    <property type="nucleotide sequence ID" value="NZ_FMAG01000004.1"/>
</dbReference>
<dbReference type="NCBIfam" id="TIGR01730">
    <property type="entry name" value="RND_mfp"/>
    <property type="match status" value="1"/>
</dbReference>
<evidence type="ECO:0000259" key="7">
    <source>
        <dbReference type="Pfam" id="PF25967"/>
    </source>
</evidence>
<keyword evidence="3" id="KW-0813">Transport</keyword>
<dbReference type="Pfam" id="PF25917">
    <property type="entry name" value="BSH_RND"/>
    <property type="match status" value="1"/>
</dbReference>
<dbReference type="InterPro" id="IPR058625">
    <property type="entry name" value="MdtA-like_BSH"/>
</dbReference>